<organism evidence="2 3">
    <name type="scientific">Marinicauda salina</name>
    <dbReference type="NCBI Taxonomy" id="2135793"/>
    <lineage>
        <taxon>Bacteria</taxon>
        <taxon>Pseudomonadati</taxon>
        <taxon>Pseudomonadota</taxon>
        <taxon>Alphaproteobacteria</taxon>
        <taxon>Maricaulales</taxon>
        <taxon>Maricaulaceae</taxon>
        <taxon>Marinicauda</taxon>
    </lineage>
</organism>
<evidence type="ECO:0000313" key="2">
    <source>
        <dbReference type="EMBL" id="PWE17592.1"/>
    </source>
</evidence>
<sequence>MLDGVLRPEWMLFAVSGVVFIALTAAATTFGWLLPFPASLVWAVFAAGTAAGLAWIYARRIGRGEAMTDD</sequence>
<dbReference type="AlphaFoldDB" id="A0A2U2BUB8"/>
<comment type="caution">
    <text evidence="2">The sequence shown here is derived from an EMBL/GenBank/DDBJ whole genome shotgun (WGS) entry which is preliminary data.</text>
</comment>
<accession>A0A2U2BUB8</accession>
<gene>
    <name evidence="2" type="ORF">DDZ18_07965</name>
</gene>
<keyword evidence="1" id="KW-0812">Transmembrane</keyword>
<reference evidence="3" key="1">
    <citation type="submission" date="2018-05" db="EMBL/GenBank/DDBJ databases">
        <authorList>
            <person name="Liu B.-T."/>
        </authorList>
    </citation>
    <scope>NUCLEOTIDE SEQUENCE [LARGE SCALE GENOMIC DNA]</scope>
    <source>
        <strain evidence="3">WD6-1</strain>
    </source>
</reference>
<evidence type="ECO:0000256" key="1">
    <source>
        <dbReference type="SAM" id="Phobius"/>
    </source>
</evidence>
<dbReference type="RefSeq" id="WP_109252823.1">
    <property type="nucleotide sequence ID" value="NZ_QEXV01000003.1"/>
</dbReference>
<keyword evidence="1" id="KW-0472">Membrane</keyword>
<keyword evidence="1" id="KW-1133">Transmembrane helix</keyword>
<feature type="transmembrane region" description="Helical" evidence="1">
    <location>
        <begin position="12"/>
        <end position="34"/>
    </location>
</feature>
<proteinExistence type="predicted"/>
<name>A0A2U2BUB8_9PROT</name>
<dbReference type="Proteomes" id="UP000245168">
    <property type="component" value="Unassembled WGS sequence"/>
</dbReference>
<feature type="transmembrane region" description="Helical" evidence="1">
    <location>
        <begin position="40"/>
        <end position="58"/>
    </location>
</feature>
<evidence type="ECO:0000313" key="3">
    <source>
        <dbReference type="Proteomes" id="UP000245168"/>
    </source>
</evidence>
<dbReference type="EMBL" id="QEXV01000003">
    <property type="protein sequence ID" value="PWE17592.1"/>
    <property type="molecule type" value="Genomic_DNA"/>
</dbReference>
<keyword evidence="3" id="KW-1185">Reference proteome</keyword>
<protein>
    <submittedName>
        <fullName evidence="2">Uncharacterized protein</fullName>
    </submittedName>
</protein>